<dbReference type="PROSITE" id="PS51257">
    <property type="entry name" value="PROKAR_LIPOPROTEIN"/>
    <property type="match status" value="1"/>
</dbReference>
<protein>
    <recommendedName>
        <fullName evidence="3">Lipoprotein</fullName>
    </recommendedName>
</protein>
<evidence type="ECO:0000313" key="2">
    <source>
        <dbReference type="Proteomes" id="UP001589589"/>
    </source>
</evidence>
<accession>A0ABV5FQI0</accession>
<proteinExistence type="predicted"/>
<dbReference type="EMBL" id="JBHMEX010000056">
    <property type="protein sequence ID" value="MFB9065813.1"/>
    <property type="molecule type" value="Genomic_DNA"/>
</dbReference>
<evidence type="ECO:0000313" key="1">
    <source>
        <dbReference type="EMBL" id="MFB9065813.1"/>
    </source>
</evidence>
<keyword evidence="2" id="KW-1185">Reference proteome</keyword>
<comment type="caution">
    <text evidence="1">The sequence shown here is derived from an EMBL/GenBank/DDBJ whole genome shotgun (WGS) entry which is preliminary data.</text>
</comment>
<name>A0ABV5FQI0_9FLAO</name>
<reference evidence="1 2" key="1">
    <citation type="submission" date="2024-09" db="EMBL/GenBank/DDBJ databases">
        <authorList>
            <person name="Sun Q."/>
            <person name="Mori K."/>
        </authorList>
    </citation>
    <scope>NUCLEOTIDE SEQUENCE [LARGE SCALE GENOMIC DNA]</scope>
    <source>
        <strain evidence="1 2">CECT 7908</strain>
    </source>
</reference>
<organism evidence="1 2">
    <name type="scientific">Flavobacterium branchiarum</name>
    <dbReference type="NCBI Taxonomy" id="1114870"/>
    <lineage>
        <taxon>Bacteria</taxon>
        <taxon>Pseudomonadati</taxon>
        <taxon>Bacteroidota</taxon>
        <taxon>Flavobacteriia</taxon>
        <taxon>Flavobacteriales</taxon>
        <taxon>Flavobacteriaceae</taxon>
        <taxon>Flavobacterium</taxon>
    </lineage>
</organism>
<dbReference type="RefSeq" id="WP_290263479.1">
    <property type="nucleotide sequence ID" value="NZ_JAUFQQ010000003.1"/>
</dbReference>
<gene>
    <name evidence="1" type="ORF">ACFFUQ_17465</name>
</gene>
<dbReference type="Proteomes" id="UP001589589">
    <property type="component" value="Unassembled WGS sequence"/>
</dbReference>
<sequence>MKKNICLFATILTLYSCSTMNKISGKEYIYESPNRKLTLFFENDSVCTLKNIFYCDDMDIKYREITSKAIYKKKTDMILLKNIICENSSCEFSPIVDIPIQESSKCVFLNIESRTSKKVFDGRTYQNEYLKYGAVPNIDNDTLYIYKKQLTLIKKIERGSIGFIFK</sequence>
<evidence type="ECO:0008006" key="3">
    <source>
        <dbReference type="Google" id="ProtNLM"/>
    </source>
</evidence>